<dbReference type="EMBL" id="QUTG01001903">
    <property type="protein sequence ID" value="RHY98406.1"/>
    <property type="molecule type" value="Genomic_DNA"/>
</dbReference>
<name>A0A418DR17_APHAT</name>
<dbReference type="InterPro" id="IPR051681">
    <property type="entry name" value="Ser/Thr_Kinases-Pseudokinases"/>
</dbReference>
<dbReference type="InterPro" id="IPR000591">
    <property type="entry name" value="DEP_dom"/>
</dbReference>
<sequence length="800" mass="89655">MMEMEMLTLILSLCNFPIMEFNGSALTATTVAPHAMTTLSPAQLKSMADMYWLKQFQILQIVYTVSYGIMFGLSMSLLVYLRRNRSTAYKGNVNAARKVILPSFEPLFWVIAALTGVYFCYFLAASSIDYVTPVTISWFTETVSQGRQFTFFVVAAFLLQKSVSRPALVRSMVIAAAITVIPIISVRILDVTAASTQTSFAVTSLLRAFDTMWFVWMLVRPVSRASVRTQREFALFALVYYASSYVYAVLILMHNYTDSAIVVFCTVIWASFAPFFVWRLLRADTEHWRGLSERACEFQQHFRENQGMQEIVSAQGLHVLLEMHRKDLIDFAHLELQQVLGVGASANVYRGKLHSSTQVAVKVYSPAEISESTILEFSQEAALCTALKHPNIVLFHGMCICPPSICLVYELCRGSLEDALRNSLNNDHTEPLWPKLCYMLDAARAVAYLHSFSPPFIHRDIKPANFLLDASNVVKLTDFGESRSMAFTIEDIANDNRAMTVRGTVDYMAPEIIDGKQGQALYTETADIYSLAITLWDILHAGREKFPNSNQNHHNIFRMVLNGQRPPIDPETPQTIQDLLENCWNSDPIFRPSAKMVVTVLEELLEDLCGQVSHHLSGFITCLGTQKGTKNTKTPPVFTGEELARCFFEHKYAFEKEEAIRFGNALMDAGSLHHAKHNKPFESSATTTYYFDSQQLDLNQPMQEKVSTLWVAADESSTSSHAATSTAGDGSGLCECRKLGQGHIKPRMPVRTKNPFRRRKEDCLLTVNLLNDHSGDGDAFGDFGTHSTSGQQTTLVLQVA</sequence>
<dbReference type="PANTHER" id="PTHR44329">
    <property type="entry name" value="SERINE/THREONINE-PROTEIN KINASE TNNI3K-RELATED"/>
    <property type="match status" value="1"/>
</dbReference>
<feature type="transmembrane region" description="Helical" evidence="5">
    <location>
        <begin position="107"/>
        <end position="124"/>
    </location>
</feature>
<dbReference type="Gene3D" id="3.30.200.20">
    <property type="entry name" value="Phosphorylase Kinase, domain 1"/>
    <property type="match status" value="1"/>
</dbReference>
<evidence type="ECO:0000313" key="8">
    <source>
        <dbReference type="EMBL" id="RHY98406.1"/>
    </source>
</evidence>
<evidence type="ECO:0000259" key="7">
    <source>
        <dbReference type="PROSITE" id="PS50186"/>
    </source>
</evidence>
<evidence type="ECO:0000313" key="9">
    <source>
        <dbReference type="Proteomes" id="UP000285712"/>
    </source>
</evidence>
<evidence type="ECO:0000259" key="6">
    <source>
        <dbReference type="PROSITE" id="PS50011"/>
    </source>
</evidence>
<keyword evidence="5" id="KW-1133">Transmembrane helix</keyword>
<protein>
    <recommendedName>
        <fullName evidence="10">TKL protein kinase</fullName>
    </recommendedName>
</protein>
<evidence type="ECO:0000256" key="4">
    <source>
        <dbReference type="PROSITE-ProRule" id="PRU10141"/>
    </source>
</evidence>
<dbReference type="GO" id="GO:0005524">
    <property type="term" value="F:ATP binding"/>
    <property type="evidence" value="ECO:0007669"/>
    <property type="project" value="UniProtKB-UniRule"/>
</dbReference>
<feature type="domain" description="Protein kinase" evidence="6">
    <location>
        <begin position="334"/>
        <end position="605"/>
    </location>
</feature>
<dbReference type="InterPro" id="IPR017441">
    <property type="entry name" value="Protein_kinase_ATP_BS"/>
</dbReference>
<dbReference type="GO" id="GO:0035556">
    <property type="term" value="P:intracellular signal transduction"/>
    <property type="evidence" value="ECO:0007669"/>
    <property type="project" value="InterPro"/>
</dbReference>
<feature type="transmembrane region" description="Helical" evidence="5">
    <location>
        <begin position="259"/>
        <end position="281"/>
    </location>
</feature>
<gene>
    <name evidence="8" type="ORF">DYB35_000097</name>
</gene>
<keyword evidence="1" id="KW-0723">Serine/threonine-protein kinase</keyword>
<feature type="transmembrane region" description="Helical" evidence="5">
    <location>
        <begin position="58"/>
        <end position="81"/>
    </location>
</feature>
<dbReference type="Gene3D" id="1.10.10.10">
    <property type="entry name" value="Winged helix-like DNA-binding domain superfamily/Winged helix DNA-binding domain"/>
    <property type="match status" value="1"/>
</dbReference>
<dbReference type="GO" id="GO:0004674">
    <property type="term" value="F:protein serine/threonine kinase activity"/>
    <property type="evidence" value="ECO:0007669"/>
    <property type="project" value="UniProtKB-KW"/>
</dbReference>
<feature type="binding site" evidence="4">
    <location>
        <position position="362"/>
    </location>
    <ligand>
        <name>ATP</name>
        <dbReference type="ChEBI" id="CHEBI:30616"/>
    </ligand>
</feature>
<dbReference type="Proteomes" id="UP000285712">
    <property type="component" value="Unassembled WGS sequence"/>
</dbReference>
<accession>A0A418DR17</accession>
<feature type="transmembrane region" description="Helical" evidence="5">
    <location>
        <begin position="233"/>
        <end position="253"/>
    </location>
</feature>
<dbReference type="VEuPathDB" id="FungiDB:H257_12124"/>
<dbReference type="PROSITE" id="PS00107">
    <property type="entry name" value="PROTEIN_KINASE_ATP"/>
    <property type="match status" value="1"/>
</dbReference>
<dbReference type="InterPro" id="IPR036390">
    <property type="entry name" value="WH_DNA-bd_sf"/>
</dbReference>
<feature type="domain" description="DEP" evidence="7">
    <location>
        <begin position="635"/>
        <end position="693"/>
    </location>
</feature>
<evidence type="ECO:0000256" key="1">
    <source>
        <dbReference type="ARBA" id="ARBA00022527"/>
    </source>
</evidence>
<reference evidence="8 9" key="1">
    <citation type="submission" date="2018-08" db="EMBL/GenBank/DDBJ databases">
        <title>Aphanomyces genome sequencing and annotation.</title>
        <authorList>
            <person name="Minardi D."/>
            <person name="Oidtmann B."/>
            <person name="Van Der Giezen M."/>
            <person name="Studholme D.J."/>
        </authorList>
    </citation>
    <scope>NUCLEOTIDE SEQUENCE [LARGE SCALE GENOMIC DNA]</scope>
    <source>
        <strain evidence="8 9">Sv</strain>
    </source>
</reference>
<dbReference type="VEuPathDB" id="FungiDB:H257_12125"/>
<keyword evidence="1" id="KW-0808">Transferase</keyword>
<organism evidence="8 9">
    <name type="scientific">Aphanomyces astaci</name>
    <name type="common">Crayfish plague agent</name>
    <dbReference type="NCBI Taxonomy" id="112090"/>
    <lineage>
        <taxon>Eukaryota</taxon>
        <taxon>Sar</taxon>
        <taxon>Stramenopiles</taxon>
        <taxon>Oomycota</taxon>
        <taxon>Saprolegniomycetes</taxon>
        <taxon>Saprolegniales</taxon>
        <taxon>Verrucalvaceae</taxon>
        <taxon>Aphanomyces</taxon>
    </lineage>
</organism>
<evidence type="ECO:0000256" key="5">
    <source>
        <dbReference type="SAM" id="Phobius"/>
    </source>
</evidence>
<evidence type="ECO:0000256" key="2">
    <source>
        <dbReference type="ARBA" id="ARBA00022741"/>
    </source>
</evidence>
<comment type="caution">
    <text evidence="8">The sequence shown here is derived from an EMBL/GenBank/DDBJ whole genome shotgun (WGS) entry which is preliminary data.</text>
</comment>
<dbReference type="InterPro" id="IPR008271">
    <property type="entry name" value="Ser/Thr_kinase_AS"/>
</dbReference>
<dbReference type="PROSITE" id="PS00108">
    <property type="entry name" value="PROTEIN_KINASE_ST"/>
    <property type="match status" value="1"/>
</dbReference>
<keyword evidence="3 4" id="KW-0067">ATP-binding</keyword>
<keyword evidence="2 4" id="KW-0547">Nucleotide-binding</keyword>
<dbReference type="Pfam" id="PF07714">
    <property type="entry name" value="PK_Tyr_Ser-Thr"/>
    <property type="match status" value="1"/>
</dbReference>
<feature type="transmembrane region" description="Helical" evidence="5">
    <location>
        <begin position="171"/>
        <end position="189"/>
    </location>
</feature>
<dbReference type="Gene3D" id="1.10.510.10">
    <property type="entry name" value="Transferase(Phosphotransferase) domain 1"/>
    <property type="match status" value="1"/>
</dbReference>
<evidence type="ECO:0000256" key="3">
    <source>
        <dbReference type="ARBA" id="ARBA00022840"/>
    </source>
</evidence>
<dbReference type="SMART" id="SM00220">
    <property type="entry name" value="S_TKc"/>
    <property type="match status" value="1"/>
</dbReference>
<dbReference type="SUPFAM" id="SSF46785">
    <property type="entry name" value="Winged helix' DNA-binding domain"/>
    <property type="match status" value="1"/>
</dbReference>
<dbReference type="AlphaFoldDB" id="A0A418DR17"/>
<keyword evidence="5" id="KW-0472">Membrane</keyword>
<dbReference type="InterPro" id="IPR036388">
    <property type="entry name" value="WH-like_DNA-bd_sf"/>
</dbReference>
<keyword evidence="1" id="KW-0418">Kinase</keyword>
<dbReference type="PROSITE" id="PS50011">
    <property type="entry name" value="PROTEIN_KINASE_DOM"/>
    <property type="match status" value="1"/>
</dbReference>
<dbReference type="PANTHER" id="PTHR44329:SF289">
    <property type="entry name" value="SERINE_THREONINE-PROTEIN KINASE VIK"/>
    <property type="match status" value="1"/>
</dbReference>
<dbReference type="InterPro" id="IPR001245">
    <property type="entry name" value="Ser-Thr/Tyr_kinase_cat_dom"/>
</dbReference>
<dbReference type="SUPFAM" id="SSF56112">
    <property type="entry name" value="Protein kinase-like (PK-like)"/>
    <property type="match status" value="1"/>
</dbReference>
<evidence type="ECO:0008006" key="10">
    <source>
        <dbReference type="Google" id="ProtNLM"/>
    </source>
</evidence>
<proteinExistence type="predicted"/>
<dbReference type="InterPro" id="IPR000719">
    <property type="entry name" value="Prot_kinase_dom"/>
</dbReference>
<keyword evidence="5" id="KW-0812">Transmembrane</keyword>
<dbReference type="PROSITE" id="PS50186">
    <property type="entry name" value="DEP"/>
    <property type="match status" value="1"/>
</dbReference>
<dbReference type="InterPro" id="IPR011009">
    <property type="entry name" value="Kinase-like_dom_sf"/>
</dbReference>
<feature type="transmembrane region" description="Helical" evidence="5">
    <location>
        <begin position="201"/>
        <end position="221"/>
    </location>
</feature>